<evidence type="ECO:0000313" key="4">
    <source>
        <dbReference type="Proteomes" id="UP000612585"/>
    </source>
</evidence>
<dbReference type="SUPFAM" id="SSF48600">
    <property type="entry name" value="Chorismate mutase II"/>
    <property type="match status" value="1"/>
</dbReference>
<gene>
    <name evidence="3" type="ORF">Vau01_062640</name>
</gene>
<organism evidence="3 4">
    <name type="scientific">Virgisporangium aurantiacum</name>
    <dbReference type="NCBI Taxonomy" id="175570"/>
    <lineage>
        <taxon>Bacteria</taxon>
        <taxon>Bacillati</taxon>
        <taxon>Actinomycetota</taxon>
        <taxon>Actinomycetes</taxon>
        <taxon>Micromonosporales</taxon>
        <taxon>Micromonosporaceae</taxon>
        <taxon>Virgisporangium</taxon>
    </lineage>
</organism>
<dbReference type="EMBL" id="BOPG01000043">
    <property type="protein sequence ID" value="GIJ58748.1"/>
    <property type="molecule type" value="Genomic_DNA"/>
</dbReference>
<reference evidence="3" key="1">
    <citation type="submission" date="2021-01" db="EMBL/GenBank/DDBJ databases">
        <title>Whole genome shotgun sequence of Virgisporangium aurantiacum NBRC 16421.</title>
        <authorList>
            <person name="Komaki H."/>
            <person name="Tamura T."/>
        </authorList>
    </citation>
    <scope>NUCLEOTIDE SEQUENCE</scope>
    <source>
        <strain evidence="3">NBRC 16421</strain>
    </source>
</reference>
<feature type="compositionally biased region" description="Low complexity" evidence="1">
    <location>
        <begin position="22"/>
        <end position="34"/>
    </location>
</feature>
<keyword evidence="4" id="KW-1185">Reference proteome</keyword>
<dbReference type="Proteomes" id="UP000612585">
    <property type="component" value="Unassembled WGS sequence"/>
</dbReference>
<dbReference type="GO" id="GO:0046417">
    <property type="term" value="P:chorismate metabolic process"/>
    <property type="evidence" value="ECO:0007669"/>
    <property type="project" value="InterPro"/>
</dbReference>
<feature type="compositionally biased region" description="Acidic residues" evidence="1">
    <location>
        <begin position="9"/>
        <end position="19"/>
    </location>
</feature>
<feature type="domain" description="Chorismate mutase" evidence="2">
    <location>
        <begin position="34"/>
        <end position="115"/>
    </location>
</feature>
<evidence type="ECO:0000256" key="1">
    <source>
        <dbReference type="SAM" id="MobiDB-lite"/>
    </source>
</evidence>
<evidence type="ECO:0000313" key="3">
    <source>
        <dbReference type="EMBL" id="GIJ58748.1"/>
    </source>
</evidence>
<dbReference type="GO" id="GO:0004106">
    <property type="term" value="F:chorismate mutase activity"/>
    <property type="evidence" value="ECO:0007669"/>
    <property type="project" value="InterPro"/>
</dbReference>
<dbReference type="Gene3D" id="1.20.59.10">
    <property type="entry name" value="Chorismate mutase"/>
    <property type="match status" value="1"/>
</dbReference>
<sequence length="115" mass="12426">MSGHLEADMSPDDVPEDTDMSTITAGTTGTAEGTAATEHIAGLRERLDEIDARIIELWQERAAISQEVGRTRVASGGTRLVLNRENEILERYRSQLGADGVQLALLILRAGRGPL</sequence>
<evidence type="ECO:0000259" key="2">
    <source>
        <dbReference type="PROSITE" id="PS51168"/>
    </source>
</evidence>
<dbReference type="InterPro" id="IPR036263">
    <property type="entry name" value="Chorismate_II_sf"/>
</dbReference>
<dbReference type="InterPro" id="IPR010958">
    <property type="entry name" value="Chorismate_mutase_highGC-bac"/>
</dbReference>
<dbReference type="NCBIfam" id="NF005894">
    <property type="entry name" value="PRK07857.1"/>
    <property type="match status" value="1"/>
</dbReference>
<comment type="caution">
    <text evidence="3">The sequence shown here is derived from an EMBL/GenBank/DDBJ whole genome shotgun (WGS) entry which is preliminary data.</text>
</comment>
<dbReference type="Pfam" id="PF01817">
    <property type="entry name" value="CM_2"/>
    <property type="match status" value="1"/>
</dbReference>
<dbReference type="PROSITE" id="PS51168">
    <property type="entry name" value="CHORISMATE_MUT_2"/>
    <property type="match status" value="1"/>
</dbReference>
<dbReference type="SMART" id="SM00830">
    <property type="entry name" value="CM_2"/>
    <property type="match status" value="1"/>
</dbReference>
<feature type="region of interest" description="Disordered" evidence="1">
    <location>
        <begin position="1"/>
        <end position="34"/>
    </location>
</feature>
<accession>A0A8J3ZCJ6</accession>
<dbReference type="NCBIfam" id="TIGR01808">
    <property type="entry name" value="CM_M_hiGC-arch"/>
    <property type="match status" value="1"/>
</dbReference>
<dbReference type="AlphaFoldDB" id="A0A8J3ZCJ6"/>
<protein>
    <recommendedName>
        <fullName evidence="2">Chorismate mutase domain-containing protein</fullName>
    </recommendedName>
</protein>
<dbReference type="InterPro" id="IPR002701">
    <property type="entry name" value="CM_II_prokaryot"/>
</dbReference>
<dbReference type="InterPro" id="IPR036979">
    <property type="entry name" value="CM_dom_sf"/>
</dbReference>
<proteinExistence type="predicted"/>
<name>A0A8J3ZCJ6_9ACTN</name>